<dbReference type="PANTHER" id="PTHR34718">
    <property type="entry name" value="PHD-TYPE DOMAIN-CONTAINING PROTEIN"/>
    <property type="match status" value="1"/>
</dbReference>
<organism evidence="1 2">
    <name type="scientific">Brachionus plicatilis</name>
    <name type="common">Marine rotifer</name>
    <name type="synonym">Brachionus muelleri</name>
    <dbReference type="NCBI Taxonomy" id="10195"/>
    <lineage>
        <taxon>Eukaryota</taxon>
        <taxon>Metazoa</taxon>
        <taxon>Spiralia</taxon>
        <taxon>Gnathifera</taxon>
        <taxon>Rotifera</taxon>
        <taxon>Eurotatoria</taxon>
        <taxon>Monogononta</taxon>
        <taxon>Pseudotrocha</taxon>
        <taxon>Ploima</taxon>
        <taxon>Brachionidae</taxon>
        <taxon>Brachionus</taxon>
    </lineage>
</organism>
<proteinExistence type="predicted"/>
<dbReference type="SUPFAM" id="SSF54001">
    <property type="entry name" value="Cysteine proteinases"/>
    <property type="match status" value="1"/>
</dbReference>
<keyword evidence="2" id="KW-1185">Reference proteome</keyword>
<gene>
    <name evidence="1" type="ORF">BpHYR1_044209</name>
</gene>
<dbReference type="PANTHER" id="PTHR34718:SF2">
    <property type="entry name" value="PHD-TYPE DOMAIN-CONTAINING PROTEIN"/>
    <property type="match status" value="1"/>
</dbReference>
<evidence type="ECO:0000313" key="1">
    <source>
        <dbReference type="EMBL" id="RNA44531.1"/>
    </source>
</evidence>
<comment type="caution">
    <text evidence="1">The sequence shown here is derived from an EMBL/GenBank/DDBJ whole genome shotgun (WGS) entry which is preliminary data.</text>
</comment>
<dbReference type="EMBL" id="REGN01000093">
    <property type="protein sequence ID" value="RNA44531.1"/>
    <property type="molecule type" value="Genomic_DNA"/>
</dbReference>
<dbReference type="InterPro" id="IPR038765">
    <property type="entry name" value="Papain-like_cys_pep_sf"/>
</dbReference>
<name>A0A3M7TA92_BRAPC</name>
<dbReference type="OrthoDB" id="5985686at2759"/>
<sequence>MMPPVKVECIKSYEVLKYMASTQTAFNFKRFKREHHHLSMVEVVPQIGSNDCGLFSIAYAYELSCKRDPSNIQYDQVSMRRNFNNLVKTKFFCEFKSSVIDKPRNLIPLMI</sequence>
<dbReference type="Proteomes" id="UP000276133">
    <property type="component" value="Unassembled WGS sequence"/>
</dbReference>
<evidence type="ECO:0000313" key="2">
    <source>
        <dbReference type="Proteomes" id="UP000276133"/>
    </source>
</evidence>
<dbReference type="AlphaFoldDB" id="A0A3M7TA92"/>
<protein>
    <recommendedName>
        <fullName evidence="3">Ubiquitin-like protease family profile domain-containing protein</fullName>
    </recommendedName>
</protein>
<accession>A0A3M7TA92</accession>
<reference evidence="1 2" key="1">
    <citation type="journal article" date="2018" name="Sci. Rep.">
        <title>Genomic signatures of local adaptation to the degree of environmental predictability in rotifers.</title>
        <authorList>
            <person name="Franch-Gras L."/>
            <person name="Hahn C."/>
            <person name="Garcia-Roger E.M."/>
            <person name="Carmona M.J."/>
            <person name="Serra M."/>
            <person name="Gomez A."/>
        </authorList>
    </citation>
    <scope>NUCLEOTIDE SEQUENCE [LARGE SCALE GENOMIC DNA]</scope>
    <source>
        <strain evidence="1">HYR1</strain>
    </source>
</reference>
<evidence type="ECO:0008006" key="3">
    <source>
        <dbReference type="Google" id="ProtNLM"/>
    </source>
</evidence>